<dbReference type="InterPro" id="IPR020843">
    <property type="entry name" value="ER"/>
</dbReference>
<dbReference type="InterPro" id="IPR011032">
    <property type="entry name" value="GroES-like_sf"/>
</dbReference>
<name>A0ABQ2K8V4_9NOCA</name>
<organism evidence="2 3">
    <name type="scientific">Nocardia rhizosphaerihabitans</name>
    <dbReference type="NCBI Taxonomy" id="1691570"/>
    <lineage>
        <taxon>Bacteria</taxon>
        <taxon>Bacillati</taxon>
        <taxon>Actinomycetota</taxon>
        <taxon>Actinomycetes</taxon>
        <taxon>Mycobacteriales</taxon>
        <taxon>Nocardiaceae</taxon>
        <taxon>Nocardia</taxon>
    </lineage>
</organism>
<comment type="caution">
    <text evidence="2">The sequence shown here is derived from an EMBL/GenBank/DDBJ whole genome shotgun (WGS) entry which is preliminary data.</text>
</comment>
<dbReference type="RefSeq" id="WP_229739649.1">
    <property type="nucleotide sequence ID" value="NZ_BMNE01000002.1"/>
</dbReference>
<accession>A0ABQ2K8V4</accession>
<evidence type="ECO:0000313" key="2">
    <source>
        <dbReference type="EMBL" id="GGN73833.1"/>
    </source>
</evidence>
<dbReference type="EMBL" id="BMNE01000002">
    <property type="protein sequence ID" value="GGN73833.1"/>
    <property type="molecule type" value="Genomic_DNA"/>
</dbReference>
<proteinExistence type="predicted"/>
<dbReference type="SUPFAM" id="SSF51735">
    <property type="entry name" value="NAD(P)-binding Rossmann-fold domains"/>
    <property type="match status" value="1"/>
</dbReference>
<dbReference type="InterPro" id="IPR050700">
    <property type="entry name" value="YIM1/Zinc_Alcohol_DH_Fams"/>
</dbReference>
<dbReference type="Pfam" id="PF08240">
    <property type="entry name" value="ADH_N"/>
    <property type="match status" value="1"/>
</dbReference>
<dbReference type="SUPFAM" id="SSF50129">
    <property type="entry name" value="GroES-like"/>
    <property type="match status" value="1"/>
</dbReference>
<dbReference type="Gene3D" id="3.90.180.10">
    <property type="entry name" value="Medium-chain alcohol dehydrogenases, catalytic domain"/>
    <property type="match status" value="1"/>
</dbReference>
<dbReference type="SMART" id="SM00829">
    <property type="entry name" value="PKS_ER"/>
    <property type="match status" value="1"/>
</dbReference>
<dbReference type="InterPro" id="IPR013154">
    <property type="entry name" value="ADH-like_N"/>
</dbReference>
<dbReference type="InterPro" id="IPR036291">
    <property type="entry name" value="NAD(P)-bd_dom_sf"/>
</dbReference>
<dbReference type="Proteomes" id="UP000658127">
    <property type="component" value="Unassembled WGS sequence"/>
</dbReference>
<dbReference type="Pfam" id="PF13602">
    <property type="entry name" value="ADH_zinc_N_2"/>
    <property type="match status" value="1"/>
</dbReference>
<keyword evidence="3" id="KW-1185">Reference proteome</keyword>
<reference evidence="3" key="1">
    <citation type="journal article" date="2019" name="Int. J. Syst. Evol. Microbiol.">
        <title>The Global Catalogue of Microorganisms (GCM) 10K type strain sequencing project: providing services to taxonomists for standard genome sequencing and annotation.</title>
        <authorList>
            <consortium name="The Broad Institute Genomics Platform"/>
            <consortium name="The Broad Institute Genome Sequencing Center for Infectious Disease"/>
            <person name="Wu L."/>
            <person name="Ma J."/>
        </authorList>
    </citation>
    <scope>NUCLEOTIDE SEQUENCE [LARGE SCALE GENOMIC DNA]</scope>
    <source>
        <strain evidence="3">CGMCC 4.7329</strain>
    </source>
</reference>
<dbReference type="Gene3D" id="3.40.50.720">
    <property type="entry name" value="NAD(P)-binding Rossmann-like Domain"/>
    <property type="match status" value="1"/>
</dbReference>
<gene>
    <name evidence="2" type="ORF">GCM10011610_16810</name>
</gene>
<dbReference type="PANTHER" id="PTHR11695">
    <property type="entry name" value="ALCOHOL DEHYDROGENASE RELATED"/>
    <property type="match status" value="1"/>
</dbReference>
<evidence type="ECO:0000313" key="3">
    <source>
        <dbReference type="Proteomes" id="UP000658127"/>
    </source>
</evidence>
<dbReference type="InterPro" id="IPR002364">
    <property type="entry name" value="Quin_OxRdtase/zeta-crystal_CS"/>
</dbReference>
<dbReference type="PANTHER" id="PTHR11695:SF648">
    <property type="entry name" value="ZINC-BINDING OXIDOREDUCTASE"/>
    <property type="match status" value="1"/>
</dbReference>
<sequence length="334" mass="35257">MTDVDTASMTAWVAPRYGGGEVLRAEIVPRPVPGERDVVVRVHAASLCSGDLHLLNGTPYLLRLGFGLRRPKRRTIGQNLAGEVVSVGGLVTEFQIGDRVFGEVPGGAFAEYVRADAGSFATVPAALGMEEAAAIPDSGMTALQGLRDIGKVGPGQRVLINGASGGVGSFAVQIAKALGAHVTAVCSTRHLEMVRRIGADVVVDYTVDDFTRTDVPYDAIFDLAGNRTLREYRRVLTPDGVYISSAAAPGDNWLGPIRWLSSVVLADLFTRQTLKPLLMRPAAADLDYLAALAIDGSLQPVIERRIPMAETPSAIAAFAEGHASGKTVLIAVDS</sequence>
<dbReference type="PROSITE" id="PS01162">
    <property type="entry name" value="QOR_ZETA_CRYSTAL"/>
    <property type="match status" value="1"/>
</dbReference>
<evidence type="ECO:0000259" key="1">
    <source>
        <dbReference type="SMART" id="SM00829"/>
    </source>
</evidence>
<protein>
    <submittedName>
        <fullName evidence="2">NADPH:quinone reductase</fullName>
    </submittedName>
</protein>
<feature type="domain" description="Enoyl reductase (ER)" evidence="1">
    <location>
        <begin position="19"/>
        <end position="329"/>
    </location>
</feature>
<dbReference type="CDD" id="cd08267">
    <property type="entry name" value="MDR1"/>
    <property type="match status" value="1"/>
</dbReference>